<organism evidence="2 3">
    <name type="scientific">Schistosoma margrebowiei</name>
    <dbReference type="NCBI Taxonomy" id="48269"/>
    <lineage>
        <taxon>Eukaryota</taxon>
        <taxon>Metazoa</taxon>
        <taxon>Spiralia</taxon>
        <taxon>Lophotrochozoa</taxon>
        <taxon>Platyhelminthes</taxon>
        <taxon>Trematoda</taxon>
        <taxon>Digenea</taxon>
        <taxon>Strigeidida</taxon>
        <taxon>Schistosomatoidea</taxon>
        <taxon>Schistosomatidae</taxon>
        <taxon>Schistosoma</taxon>
    </lineage>
</organism>
<gene>
    <name evidence="2" type="ORF">SMRZ_LOCUS8415</name>
</gene>
<dbReference type="AlphaFoldDB" id="A0A183LX90"/>
<dbReference type="Proteomes" id="UP000277204">
    <property type="component" value="Unassembled WGS sequence"/>
</dbReference>
<sequence>MQPDPEATFCETRIQKLTTVKQEQRKSRQRPNTEAHKRVKRSIRADKQKYMRDIAMIAERAERGEHLKQLCDSTKKLVGKYSKPDRPVNNKEVKLINGIQDI</sequence>
<evidence type="ECO:0000256" key="1">
    <source>
        <dbReference type="SAM" id="MobiDB-lite"/>
    </source>
</evidence>
<feature type="region of interest" description="Disordered" evidence="1">
    <location>
        <begin position="1"/>
        <end position="47"/>
    </location>
</feature>
<evidence type="ECO:0000313" key="3">
    <source>
        <dbReference type="Proteomes" id="UP000277204"/>
    </source>
</evidence>
<evidence type="ECO:0000313" key="2">
    <source>
        <dbReference type="EMBL" id="VDO81293.1"/>
    </source>
</evidence>
<keyword evidence="3" id="KW-1185">Reference proteome</keyword>
<dbReference type="EMBL" id="UZAI01003644">
    <property type="protein sequence ID" value="VDO81293.1"/>
    <property type="molecule type" value="Genomic_DNA"/>
</dbReference>
<name>A0A183LX90_9TREM</name>
<protein>
    <submittedName>
        <fullName evidence="2">Uncharacterized protein</fullName>
    </submittedName>
</protein>
<proteinExistence type="predicted"/>
<accession>A0A183LX90</accession>
<feature type="compositionally biased region" description="Basic and acidic residues" evidence="1">
    <location>
        <begin position="22"/>
        <end position="36"/>
    </location>
</feature>
<reference evidence="2 3" key="1">
    <citation type="submission" date="2018-11" db="EMBL/GenBank/DDBJ databases">
        <authorList>
            <consortium name="Pathogen Informatics"/>
        </authorList>
    </citation>
    <scope>NUCLEOTIDE SEQUENCE [LARGE SCALE GENOMIC DNA]</scope>
    <source>
        <strain evidence="2 3">Zambia</strain>
    </source>
</reference>